<evidence type="ECO:0000313" key="2">
    <source>
        <dbReference type="EMBL" id="MCU6704953.1"/>
    </source>
</evidence>
<comment type="caution">
    <text evidence="2">The sequence shown here is derived from an EMBL/GenBank/DDBJ whole genome shotgun (WGS) entry which is preliminary data.</text>
</comment>
<proteinExistence type="predicted"/>
<keyword evidence="1" id="KW-0812">Transmembrane</keyword>
<keyword evidence="1" id="KW-0472">Membrane</keyword>
<feature type="transmembrane region" description="Helical" evidence="1">
    <location>
        <begin position="38"/>
        <end position="59"/>
    </location>
</feature>
<keyword evidence="3" id="KW-1185">Reference proteome</keyword>
<evidence type="ECO:0000256" key="1">
    <source>
        <dbReference type="SAM" id="Phobius"/>
    </source>
</evidence>
<dbReference type="Proteomes" id="UP001208131">
    <property type="component" value="Unassembled WGS sequence"/>
</dbReference>
<dbReference type="EMBL" id="JAOQJZ010000002">
    <property type="protein sequence ID" value="MCU6704953.1"/>
    <property type="molecule type" value="Genomic_DNA"/>
</dbReference>
<reference evidence="2 3" key="1">
    <citation type="journal article" date="2021" name="ISME Commun">
        <title>Automated analysis of genomic sequences facilitates high-throughput and comprehensive description of bacteria.</title>
        <authorList>
            <person name="Hitch T.C.A."/>
        </authorList>
    </citation>
    <scope>NUCLEOTIDE SEQUENCE [LARGE SCALE GENOMIC DNA]</scope>
    <source>
        <strain evidence="2 3">Sanger_31</strain>
    </source>
</reference>
<protein>
    <submittedName>
        <fullName evidence="2">Uncharacterized protein</fullName>
    </submittedName>
</protein>
<organism evidence="2 3">
    <name type="scientific">Hominimerdicola aceti</name>
    <dbReference type="NCBI Taxonomy" id="2981726"/>
    <lineage>
        <taxon>Bacteria</taxon>
        <taxon>Bacillati</taxon>
        <taxon>Bacillota</taxon>
        <taxon>Clostridia</taxon>
        <taxon>Eubacteriales</taxon>
        <taxon>Oscillospiraceae</taxon>
        <taxon>Hominimerdicola</taxon>
    </lineage>
</organism>
<sequence>MKTKTKKMIAPVVIVALISIYYIAIGVIFAYMNGVPMLAKIIALVVPALLSGVAITVLIQRIKEIKKGEDDDLSKY</sequence>
<feature type="transmembrane region" description="Helical" evidence="1">
    <location>
        <begin position="12"/>
        <end position="32"/>
    </location>
</feature>
<name>A0AAE3LGX0_9FIRM</name>
<dbReference type="RefSeq" id="WP_022288395.1">
    <property type="nucleotide sequence ID" value="NZ_JAOQJZ010000002.1"/>
</dbReference>
<dbReference type="AlphaFoldDB" id="A0AAE3LGX0"/>
<evidence type="ECO:0000313" key="3">
    <source>
        <dbReference type="Proteomes" id="UP001208131"/>
    </source>
</evidence>
<gene>
    <name evidence="2" type="ORF">OCV57_03285</name>
</gene>
<accession>A0AAE3LGX0</accession>
<keyword evidence="1" id="KW-1133">Transmembrane helix</keyword>